<proteinExistence type="predicted"/>
<accession>A0ABR1DWA5</accession>
<feature type="compositionally biased region" description="Basic residues" evidence="1">
    <location>
        <begin position="35"/>
        <end position="44"/>
    </location>
</feature>
<protein>
    <submittedName>
        <fullName evidence="2">Uncharacterized protein</fullName>
    </submittedName>
</protein>
<name>A0ABR1DWA5_NECAM</name>
<gene>
    <name evidence="2" type="primary">Necator_chrV.g18314</name>
    <name evidence="2" type="ORF">RB195_013523</name>
</gene>
<organism evidence="2 3">
    <name type="scientific">Necator americanus</name>
    <name type="common">Human hookworm</name>
    <dbReference type="NCBI Taxonomy" id="51031"/>
    <lineage>
        <taxon>Eukaryota</taxon>
        <taxon>Metazoa</taxon>
        <taxon>Ecdysozoa</taxon>
        <taxon>Nematoda</taxon>
        <taxon>Chromadorea</taxon>
        <taxon>Rhabditida</taxon>
        <taxon>Rhabditina</taxon>
        <taxon>Rhabditomorpha</taxon>
        <taxon>Strongyloidea</taxon>
        <taxon>Ancylostomatidae</taxon>
        <taxon>Bunostominae</taxon>
        <taxon>Necator</taxon>
    </lineage>
</organism>
<evidence type="ECO:0000313" key="2">
    <source>
        <dbReference type="EMBL" id="KAK6754578.1"/>
    </source>
</evidence>
<dbReference type="EMBL" id="JAVFWL010000005">
    <property type="protein sequence ID" value="KAK6754578.1"/>
    <property type="molecule type" value="Genomic_DNA"/>
</dbReference>
<keyword evidence="3" id="KW-1185">Reference proteome</keyword>
<feature type="region of interest" description="Disordered" evidence="1">
    <location>
        <begin position="28"/>
        <end position="63"/>
    </location>
</feature>
<evidence type="ECO:0000256" key="1">
    <source>
        <dbReference type="SAM" id="MobiDB-lite"/>
    </source>
</evidence>
<dbReference type="Proteomes" id="UP001303046">
    <property type="component" value="Unassembled WGS sequence"/>
</dbReference>
<reference evidence="2 3" key="1">
    <citation type="submission" date="2023-08" db="EMBL/GenBank/DDBJ databases">
        <title>A Necator americanus chromosomal reference genome.</title>
        <authorList>
            <person name="Ilik V."/>
            <person name="Petrzelkova K.J."/>
            <person name="Pardy F."/>
            <person name="Fuh T."/>
            <person name="Niatou-Singa F.S."/>
            <person name="Gouil Q."/>
            <person name="Baker L."/>
            <person name="Ritchie M.E."/>
            <person name="Jex A.R."/>
            <person name="Gazzola D."/>
            <person name="Li H."/>
            <person name="Toshio Fujiwara R."/>
            <person name="Zhan B."/>
            <person name="Aroian R.V."/>
            <person name="Pafco B."/>
            <person name="Schwarz E.M."/>
        </authorList>
    </citation>
    <scope>NUCLEOTIDE SEQUENCE [LARGE SCALE GENOMIC DNA]</scope>
    <source>
        <strain evidence="2 3">Aroian</strain>
        <tissue evidence="2">Whole animal</tissue>
    </source>
</reference>
<comment type="caution">
    <text evidence="2">The sequence shown here is derived from an EMBL/GenBank/DDBJ whole genome shotgun (WGS) entry which is preliminary data.</text>
</comment>
<sequence>MRLAPKLKTMAAQPLRVIRIMATYLVRPPRTERPHKSHNKRHALRNNNCRTPQLEPYSGATQEKKTLLSKEDFTVHSKQPEDLLIEFLLR</sequence>
<evidence type="ECO:0000313" key="3">
    <source>
        <dbReference type="Proteomes" id="UP001303046"/>
    </source>
</evidence>